<name>A0ABU8RJG7_9ACTN</name>
<proteinExistence type="predicted"/>
<sequence length="68" mass="6933">MLVAVATAVLVVTGTLVLLAAALAPRLGRAVPADVVAPPRTAYGRAPVLLERARSQEAGHPDDHDLAA</sequence>
<gene>
    <name evidence="1" type="ORF">WDZ17_07820</name>
</gene>
<organism evidence="1 2">
    <name type="scientific">Pseudokineococcus basanitobsidens</name>
    <dbReference type="NCBI Taxonomy" id="1926649"/>
    <lineage>
        <taxon>Bacteria</taxon>
        <taxon>Bacillati</taxon>
        <taxon>Actinomycetota</taxon>
        <taxon>Actinomycetes</taxon>
        <taxon>Kineosporiales</taxon>
        <taxon>Kineosporiaceae</taxon>
        <taxon>Pseudokineococcus</taxon>
    </lineage>
</organism>
<dbReference type="EMBL" id="JBBIAA010000006">
    <property type="protein sequence ID" value="MEJ5945203.1"/>
    <property type="molecule type" value="Genomic_DNA"/>
</dbReference>
<protein>
    <submittedName>
        <fullName evidence="1">Uncharacterized protein</fullName>
    </submittedName>
</protein>
<reference evidence="1 2" key="1">
    <citation type="journal article" date="2017" name="Int. J. Syst. Evol. Microbiol.">
        <title>Pseudokineococcus basanitobsidens sp. nov., isolated from volcanic rock.</title>
        <authorList>
            <person name="Lee D.W."/>
            <person name="Park M.Y."/>
            <person name="Kim J.J."/>
            <person name="Kim B.S."/>
        </authorList>
    </citation>
    <scope>NUCLEOTIDE SEQUENCE [LARGE SCALE GENOMIC DNA]</scope>
    <source>
        <strain evidence="1 2">DSM 103726</strain>
    </source>
</reference>
<dbReference type="Proteomes" id="UP001387100">
    <property type="component" value="Unassembled WGS sequence"/>
</dbReference>
<evidence type="ECO:0000313" key="2">
    <source>
        <dbReference type="Proteomes" id="UP001387100"/>
    </source>
</evidence>
<comment type="caution">
    <text evidence="1">The sequence shown here is derived from an EMBL/GenBank/DDBJ whole genome shotgun (WGS) entry which is preliminary data.</text>
</comment>
<evidence type="ECO:0000313" key="1">
    <source>
        <dbReference type="EMBL" id="MEJ5945203.1"/>
    </source>
</evidence>
<dbReference type="RefSeq" id="WP_339574583.1">
    <property type="nucleotide sequence ID" value="NZ_JBBIAA010000006.1"/>
</dbReference>
<accession>A0ABU8RJG7</accession>
<keyword evidence="2" id="KW-1185">Reference proteome</keyword>